<evidence type="ECO:0000256" key="2">
    <source>
        <dbReference type="ARBA" id="ARBA00022475"/>
    </source>
</evidence>
<feature type="transmembrane region" description="Helical" evidence="6">
    <location>
        <begin position="226"/>
        <end position="244"/>
    </location>
</feature>
<organism evidence="7 8">
    <name type="scientific">Cryptosporangium phraense</name>
    <dbReference type="NCBI Taxonomy" id="2593070"/>
    <lineage>
        <taxon>Bacteria</taxon>
        <taxon>Bacillati</taxon>
        <taxon>Actinomycetota</taxon>
        <taxon>Actinomycetes</taxon>
        <taxon>Cryptosporangiales</taxon>
        <taxon>Cryptosporangiaceae</taxon>
        <taxon>Cryptosporangium</taxon>
    </lineage>
</organism>
<dbReference type="PANTHER" id="PTHR23513:SF6">
    <property type="entry name" value="MAJOR FACILITATOR SUPERFAMILY ASSOCIATED DOMAIN-CONTAINING PROTEIN"/>
    <property type="match status" value="1"/>
</dbReference>
<feature type="transmembrane region" description="Helical" evidence="6">
    <location>
        <begin position="306"/>
        <end position="325"/>
    </location>
</feature>
<dbReference type="SUPFAM" id="SSF103473">
    <property type="entry name" value="MFS general substrate transporter"/>
    <property type="match status" value="1"/>
</dbReference>
<evidence type="ECO:0000256" key="5">
    <source>
        <dbReference type="ARBA" id="ARBA00023136"/>
    </source>
</evidence>
<feature type="transmembrane region" description="Helical" evidence="6">
    <location>
        <begin position="346"/>
        <end position="364"/>
    </location>
</feature>
<dbReference type="EMBL" id="VIRS01000002">
    <property type="protein sequence ID" value="TQS46629.1"/>
    <property type="molecule type" value="Genomic_DNA"/>
</dbReference>
<feature type="transmembrane region" description="Helical" evidence="6">
    <location>
        <begin position="157"/>
        <end position="184"/>
    </location>
</feature>
<feature type="transmembrane region" description="Helical" evidence="6">
    <location>
        <begin position="370"/>
        <end position="390"/>
    </location>
</feature>
<dbReference type="Gene3D" id="1.20.1250.20">
    <property type="entry name" value="MFS general substrate transporter like domains"/>
    <property type="match status" value="1"/>
</dbReference>
<dbReference type="CDD" id="cd06173">
    <property type="entry name" value="MFS_MefA_like"/>
    <property type="match status" value="1"/>
</dbReference>
<proteinExistence type="predicted"/>
<dbReference type="RefSeq" id="WP_142703147.1">
    <property type="nucleotide sequence ID" value="NZ_VIRS01000002.1"/>
</dbReference>
<dbReference type="OrthoDB" id="3542743at2"/>
<evidence type="ECO:0000256" key="3">
    <source>
        <dbReference type="ARBA" id="ARBA00022692"/>
    </source>
</evidence>
<name>A0A545AZ64_9ACTN</name>
<keyword evidence="4 6" id="KW-1133">Transmembrane helix</keyword>
<feature type="transmembrane region" description="Helical" evidence="6">
    <location>
        <begin position="12"/>
        <end position="36"/>
    </location>
</feature>
<dbReference type="InParanoid" id="A0A545AZ64"/>
<evidence type="ECO:0000256" key="1">
    <source>
        <dbReference type="ARBA" id="ARBA00004651"/>
    </source>
</evidence>
<reference evidence="7 8" key="1">
    <citation type="submission" date="2019-07" db="EMBL/GenBank/DDBJ databases">
        <title>Cryptosporangium phraense sp. nov., isolated from plant litter.</title>
        <authorList>
            <person name="Suriyachadkun C."/>
        </authorList>
    </citation>
    <scope>NUCLEOTIDE SEQUENCE [LARGE SCALE GENOMIC DNA]</scope>
    <source>
        <strain evidence="7 8">A-T 5661</strain>
    </source>
</reference>
<dbReference type="AlphaFoldDB" id="A0A545AZ64"/>
<accession>A0A545AZ64</accession>
<dbReference type="InterPro" id="IPR036259">
    <property type="entry name" value="MFS_trans_sf"/>
</dbReference>
<keyword evidence="8" id="KW-1185">Reference proteome</keyword>
<gene>
    <name evidence="7" type="ORF">FL583_04415</name>
</gene>
<dbReference type="GO" id="GO:0005886">
    <property type="term" value="C:plasma membrane"/>
    <property type="evidence" value="ECO:0007669"/>
    <property type="project" value="UniProtKB-SubCell"/>
</dbReference>
<protein>
    <submittedName>
        <fullName evidence="7">MFS transporter</fullName>
    </submittedName>
</protein>
<dbReference type="GO" id="GO:0022857">
    <property type="term" value="F:transmembrane transporter activity"/>
    <property type="evidence" value="ECO:0007669"/>
    <property type="project" value="InterPro"/>
</dbReference>
<dbReference type="InterPro" id="IPR011701">
    <property type="entry name" value="MFS"/>
</dbReference>
<keyword evidence="5 6" id="KW-0472">Membrane</keyword>
<evidence type="ECO:0000256" key="4">
    <source>
        <dbReference type="ARBA" id="ARBA00022989"/>
    </source>
</evidence>
<dbReference type="PANTHER" id="PTHR23513">
    <property type="entry name" value="INTEGRAL MEMBRANE EFFLUX PROTEIN-RELATED"/>
    <property type="match status" value="1"/>
</dbReference>
<dbReference type="Proteomes" id="UP000317982">
    <property type="component" value="Unassembled WGS sequence"/>
</dbReference>
<feature type="transmembrane region" description="Helical" evidence="6">
    <location>
        <begin position="42"/>
        <end position="61"/>
    </location>
</feature>
<sequence>MNSWRRDFHLLWTGTTLTQLGGSGSIFVYPLLALALTGSPVFAGWVVCAGMVPATILYLPAGVLADRLDRRTLLIVSAGVRGVAALTLPLTLGTGHGWAWLLPLVAFVDGTCSTVYATTEASFVPRLVPPDALSGAIARNEARFHLATLLGRPLGGLLFGLAQILPFVLNAVSGVAAAVLAALVRGPRGSTRGELSFASIRTDLRDGLVWVARHPLIRLSITHDTLQNFLMQAVGLTVIARAVGDGVPGWLIGIAMAAGGAGGVLGAWVAPSTLRGRSVRQVLVAVAWGWALFAGLVTALPQAGALIGAFVLYGLVAAHTNVAMVNYQAREVPPELLGRVVSVDRFLSMGMVPLGALVAGYALPAIGAEWTLLALAAAGALWAVVLTVVLRGLPAGVPAVPAPAAAEPVPA</sequence>
<feature type="transmembrane region" description="Helical" evidence="6">
    <location>
        <begin position="282"/>
        <end position="300"/>
    </location>
</feature>
<dbReference type="Pfam" id="PF07690">
    <property type="entry name" value="MFS_1"/>
    <property type="match status" value="1"/>
</dbReference>
<comment type="subcellular location">
    <subcellularLocation>
        <location evidence="1">Cell membrane</location>
        <topology evidence="1">Multi-pass membrane protein</topology>
    </subcellularLocation>
</comment>
<feature type="transmembrane region" description="Helical" evidence="6">
    <location>
        <begin position="73"/>
        <end position="92"/>
    </location>
</feature>
<evidence type="ECO:0000313" key="7">
    <source>
        <dbReference type="EMBL" id="TQS46629.1"/>
    </source>
</evidence>
<keyword evidence="2" id="KW-1003">Cell membrane</keyword>
<evidence type="ECO:0000256" key="6">
    <source>
        <dbReference type="SAM" id="Phobius"/>
    </source>
</evidence>
<keyword evidence="3 6" id="KW-0812">Transmembrane</keyword>
<comment type="caution">
    <text evidence="7">The sequence shown here is derived from an EMBL/GenBank/DDBJ whole genome shotgun (WGS) entry which is preliminary data.</text>
</comment>
<feature type="transmembrane region" description="Helical" evidence="6">
    <location>
        <begin position="250"/>
        <end position="270"/>
    </location>
</feature>
<evidence type="ECO:0000313" key="8">
    <source>
        <dbReference type="Proteomes" id="UP000317982"/>
    </source>
</evidence>